<feature type="region of interest" description="Disordered" evidence="1">
    <location>
        <begin position="109"/>
        <end position="170"/>
    </location>
</feature>
<proteinExistence type="predicted"/>
<name>A0A8G1XGL1_9ACTN</name>
<dbReference type="OrthoDB" id="3497381at2"/>
<reference evidence="2 3" key="1">
    <citation type="submission" date="2018-11" db="EMBL/GenBank/DDBJ databases">
        <title>Sequencing the genomes of 1000 actinobacteria strains.</title>
        <authorList>
            <person name="Klenk H.-P."/>
        </authorList>
    </citation>
    <scope>NUCLEOTIDE SEQUENCE [LARGE SCALE GENOMIC DNA]</scope>
    <source>
        <strain evidence="2 3">DSM 44780</strain>
    </source>
</reference>
<organism evidence="2 3">
    <name type="scientific">Kitasatospora cineracea</name>
    <dbReference type="NCBI Taxonomy" id="88074"/>
    <lineage>
        <taxon>Bacteria</taxon>
        <taxon>Bacillati</taxon>
        <taxon>Actinomycetota</taxon>
        <taxon>Actinomycetes</taxon>
        <taxon>Kitasatosporales</taxon>
        <taxon>Streptomycetaceae</taxon>
        <taxon>Kitasatospora</taxon>
    </lineage>
</organism>
<gene>
    <name evidence="2" type="ORF">EDD39_4782</name>
</gene>
<protein>
    <submittedName>
        <fullName evidence="2">Uncharacterized protein</fullName>
    </submittedName>
</protein>
<evidence type="ECO:0000256" key="1">
    <source>
        <dbReference type="SAM" id="MobiDB-lite"/>
    </source>
</evidence>
<dbReference type="RefSeq" id="WP_123559151.1">
    <property type="nucleotide sequence ID" value="NZ_RJVJ01000001.1"/>
</dbReference>
<feature type="compositionally biased region" description="Polar residues" evidence="1">
    <location>
        <begin position="135"/>
        <end position="145"/>
    </location>
</feature>
<evidence type="ECO:0000313" key="3">
    <source>
        <dbReference type="Proteomes" id="UP000267408"/>
    </source>
</evidence>
<comment type="caution">
    <text evidence="2">The sequence shown here is derived from an EMBL/GenBank/DDBJ whole genome shotgun (WGS) entry which is preliminary data.</text>
</comment>
<evidence type="ECO:0000313" key="2">
    <source>
        <dbReference type="EMBL" id="ROR46507.1"/>
    </source>
</evidence>
<accession>A0A8G1XGL1</accession>
<dbReference type="AlphaFoldDB" id="A0A8G1XGL1"/>
<dbReference type="EMBL" id="RJVJ01000001">
    <property type="protein sequence ID" value="ROR46507.1"/>
    <property type="molecule type" value="Genomic_DNA"/>
</dbReference>
<dbReference type="Proteomes" id="UP000267408">
    <property type="component" value="Unassembled WGS sequence"/>
</dbReference>
<sequence>MTQHHPGTRPEMPDTGTIFSWISDLATFSGRGTQTLDDRRSADYLVDAFTRFGLSDIQVQEADSLHWHATRSELTVAGTPVPHAPAAFSHDTGIGPFHSFGKADAIDHTTTPAARPTSDLHPYRRPPSLAALQHTPGTAPNSTIPENLPPSGRTNGAPHPPPQGQEAPSL</sequence>